<evidence type="ECO:0000313" key="10">
    <source>
        <dbReference type="EMBL" id="TVU09883.1"/>
    </source>
</evidence>
<evidence type="ECO:0000313" key="11">
    <source>
        <dbReference type="Proteomes" id="UP000324897"/>
    </source>
</evidence>
<comment type="pathway">
    <text evidence="1 8">Carbohydrate degradation; glycolysis; D-glyceraldehyde 3-phosphate and glycerone phosphate from D-glucose: step 2/4.</text>
</comment>
<evidence type="ECO:0000256" key="4">
    <source>
        <dbReference type="ARBA" id="ARBA00022432"/>
    </source>
</evidence>
<dbReference type="InterPro" id="IPR018189">
    <property type="entry name" value="Phosphoglucose_isomerase_CS"/>
</dbReference>
<dbReference type="GO" id="GO:0005829">
    <property type="term" value="C:cytosol"/>
    <property type="evidence" value="ECO:0007669"/>
    <property type="project" value="TreeGrafter"/>
</dbReference>
<dbReference type="PROSITE" id="PS51463">
    <property type="entry name" value="P_GLUCOSE_ISOMERASE_3"/>
    <property type="match status" value="1"/>
</dbReference>
<feature type="compositionally biased region" description="Low complexity" evidence="9">
    <location>
        <begin position="43"/>
        <end position="55"/>
    </location>
</feature>
<dbReference type="InterPro" id="IPR035476">
    <property type="entry name" value="SIS_PGI_1"/>
</dbReference>
<evidence type="ECO:0000256" key="1">
    <source>
        <dbReference type="ARBA" id="ARBA00004926"/>
    </source>
</evidence>
<dbReference type="UniPathway" id="UPA00109">
    <property type="reaction ID" value="UER00181"/>
</dbReference>
<dbReference type="PANTHER" id="PTHR11469">
    <property type="entry name" value="GLUCOSE-6-PHOSPHATE ISOMERASE"/>
    <property type="match status" value="1"/>
</dbReference>
<evidence type="ECO:0000256" key="8">
    <source>
        <dbReference type="RuleBase" id="RU000612"/>
    </source>
</evidence>
<keyword evidence="11" id="KW-1185">Reference proteome</keyword>
<dbReference type="PANTHER" id="PTHR11469:SF1">
    <property type="entry name" value="GLUCOSE-6-PHOSPHATE ISOMERASE"/>
    <property type="match status" value="1"/>
</dbReference>
<reference evidence="10 11" key="1">
    <citation type="journal article" date="2019" name="Sci. Rep.">
        <title>A high-quality genome of Eragrostis curvula grass provides insights into Poaceae evolution and supports new strategies to enhance forage quality.</title>
        <authorList>
            <person name="Carballo J."/>
            <person name="Santos B.A.C.M."/>
            <person name="Zappacosta D."/>
            <person name="Garbus I."/>
            <person name="Selva J.P."/>
            <person name="Gallo C.A."/>
            <person name="Diaz A."/>
            <person name="Albertini E."/>
            <person name="Caccamo M."/>
            <person name="Echenique V."/>
        </authorList>
    </citation>
    <scope>NUCLEOTIDE SEQUENCE [LARGE SCALE GENOMIC DNA]</scope>
    <source>
        <strain evidence="11">cv. Victoria</strain>
        <tissue evidence="10">Leaf</tissue>
    </source>
</reference>
<gene>
    <name evidence="10" type="ORF">EJB05_43381</name>
</gene>
<dbReference type="Gramene" id="TVU09883">
    <property type="protein sequence ID" value="TVU09883"/>
    <property type="gene ID" value="EJB05_43381"/>
</dbReference>
<dbReference type="GO" id="GO:0051156">
    <property type="term" value="P:glucose 6-phosphate metabolic process"/>
    <property type="evidence" value="ECO:0007669"/>
    <property type="project" value="TreeGrafter"/>
</dbReference>
<dbReference type="GO" id="GO:0097367">
    <property type="term" value="F:carbohydrate derivative binding"/>
    <property type="evidence" value="ECO:0007669"/>
    <property type="project" value="InterPro"/>
</dbReference>
<evidence type="ECO:0000256" key="6">
    <source>
        <dbReference type="ARBA" id="ARBA00023235"/>
    </source>
</evidence>
<dbReference type="AlphaFoldDB" id="A0A5J9TEQ6"/>
<protein>
    <recommendedName>
        <fullName evidence="3 8">Glucose-6-phosphate isomerase</fullName>
        <ecNumber evidence="3 8">5.3.1.9</ecNumber>
    </recommendedName>
</protein>
<evidence type="ECO:0000256" key="9">
    <source>
        <dbReference type="SAM" id="MobiDB-lite"/>
    </source>
</evidence>
<dbReference type="CDD" id="cd05016">
    <property type="entry name" value="SIS_PGI_2"/>
    <property type="match status" value="1"/>
</dbReference>
<keyword evidence="6 8" id="KW-0413">Isomerase</keyword>
<accession>A0A5J9TEQ6</accession>
<dbReference type="GO" id="GO:0006096">
    <property type="term" value="P:glycolytic process"/>
    <property type="evidence" value="ECO:0007669"/>
    <property type="project" value="UniProtKB-UniPathway"/>
</dbReference>
<dbReference type="EMBL" id="RWGY01000039">
    <property type="protein sequence ID" value="TVU09883.1"/>
    <property type="molecule type" value="Genomic_DNA"/>
</dbReference>
<dbReference type="Proteomes" id="UP000324897">
    <property type="component" value="Chromosome 3"/>
</dbReference>
<keyword evidence="5 8" id="KW-0324">Glycolysis</keyword>
<dbReference type="PRINTS" id="PR00662">
    <property type="entry name" value="G6PISOMERASE"/>
</dbReference>
<comment type="caution">
    <text evidence="10">The sequence shown here is derived from an EMBL/GenBank/DDBJ whole genome shotgun (WGS) entry which is preliminary data.</text>
</comment>
<keyword evidence="4 8" id="KW-0312">Gluconeogenesis</keyword>
<organism evidence="10 11">
    <name type="scientific">Eragrostis curvula</name>
    <name type="common">weeping love grass</name>
    <dbReference type="NCBI Taxonomy" id="38414"/>
    <lineage>
        <taxon>Eukaryota</taxon>
        <taxon>Viridiplantae</taxon>
        <taxon>Streptophyta</taxon>
        <taxon>Embryophyta</taxon>
        <taxon>Tracheophyta</taxon>
        <taxon>Spermatophyta</taxon>
        <taxon>Magnoliopsida</taxon>
        <taxon>Liliopsida</taxon>
        <taxon>Poales</taxon>
        <taxon>Poaceae</taxon>
        <taxon>PACMAD clade</taxon>
        <taxon>Chloridoideae</taxon>
        <taxon>Eragrostideae</taxon>
        <taxon>Eragrostidinae</taxon>
        <taxon>Eragrostis</taxon>
    </lineage>
</organism>
<dbReference type="SUPFAM" id="SSF53697">
    <property type="entry name" value="SIS domain"/>
    <property type="match status" value="1"/>
</dbReference>
<evidence type="ECO:0000256" key="2">
    <source>
        <dbReference type="ARBA" id="ARBA00006604"/>
    </source>
</evidence>
<comment type="similarity">
    <text evidence="2 8">Belongs to the GPI family.</text>
</comment>
<dbReference type="InterPro" id="IPR035482">
    <property type="entry name" value="SIS_PGI_2"/>
</dbReference>
<dbReference type="EC" id="5.3.1.9" evidence="3 8"/>
<dbReference type="Gene3D" id="3.40.50.10490">
    <property type="entry name" value="Glucose-6-phosphate isomerase like protein, domain 1"/>
    <property type="match status" value="2"/>
</dbReference>
<dbReference type="CDD" id="cd05015">
    <property type="entry name" value="SIS_PGI_1"/>
    <property type="match status" value="1"/>
</dbReference>
<feature type="region of interest" description="Disordered" evidence="9">
    <location>
        <begin position="37"/>
        <end position="73"/>
    </location>
</feature>
<evidence type="ECO:0000256" key="3">
    <source>
        <dbReference type="ARBA" id="ARBA00011952"/>
    </source>
</evidence>
<evidence type="ECO:0000256" key="5">
    <source>
        <dbReference type="ARBA" id="ARBA00023152"/>
    </source>
</evidence>
<dbReference type="FunFam" id="3.40.50.10490:FF:000023">
    <property type="entry name" value="Glucose-6-phosphate isomerase"/>
    <property type="match status" value="1"/>
</dbReference>
<dbReference type="InterPro" id="IPR001672">
    <property type="entry name" value="G6P_Isomerase"/>
</dbReference>
<proteinExistence type="inferred from homology"/>
<dbReference type="PROSITE" id="PS00174">
    <property type="entry name" value="P_GLUCOSE_ISOMERASE_2"/>
    <property type="match status" value="1"/>
</dbReference>
<dbReference type="NCBIfam" id="NF010696">
    <property type="entry name" value="PRK14096.1"/>
    <property type="match status" value="1"/>
</dbReference>
<dbReference type="GO" id="GO:0006094">
    <property type="term" value="P:gluconeogenesis"/>
    <property type="evidence" value="ECO:0007669"/>
    <property type="project" value="UniProtKB-KW"/>
</dbReference>
<name>A0A5J9TEQ6_9POAL</name>
<dbReference type="FunFam" id="3.40.50.10490:FF:000021">
    <property type="entry name" value="Glucose-6-phosphate isomerase"/>
    <property type="match status" value="1"/>
</dbReference>
<dbReference type="HAMAP" id="MF_00473">
    <property type="entry name" value="G6P_isomerase"/>
    <property type="match status" value="1"/>
</dbReference>
<dbReference type="GO" id="GO:0004347">
    <property type="term" value="F:glucose-6-phosphate isomerase activity"/>
    <property type="evidence" value="ECO:0007669"/>
    <property type="project" value="UniProtKB-EC"/>
</dbReference>
<comment type="catalytic activity">
    <reaction evidence="7 8">
        <text>alpha-D-glucose 6-phosphate = beta-D-fructose 6-phosphate</text>
        <dbReference type="Rhea" id="RHEA:11816"/>
        <dbReference type="ChEBI" id="CHEBI:57634"/>
        <dbReference type="ChEBI" id="CHEBI:58225"/>
        <dbReference type="EC" id="5.3.1.9"/>
    </reaction>
</comment>
<dbReference type="Pfam" id="PF00342">
    <property type="entry name" value="PGI"/>
    <property type="match status" value="2"/>
</dbReference>
<evidence type="ECO:0000256" key="7">
    <source>
        <dbReference type="ARBA" id="ARBA00029321"/>
    </source>
</evidence>
<dbReference type="GO" id="GO:0048029">
    <property type="term" value="F:monosaccharide binding"/>
    <property type="evidence" value="ECO:0007669"/>
    <property type="project" value="TreeGrafter"/>
</dbReference>
<dbReference type="InterPro" id="IPR046348">
    <property type="entry name" value="SIS_dom_sf"/>
</dbReference>
<sequence length="619" mass="67699">MASISGTTAPPSSAACRLRLRRQLLLRPSHLRLRAPHSIADLSRSSNSSSSSSSSPVPAPPLASKNGDHGRGAVEKDPIKLWERYVEWLYQHKELGLFVDVSRMGFTEEFMQQMEPRMQRAFAAMRELEKGAIANPDESRMVGHYWLRNPSLAPNPSLRDKIESTLDSLLAFSHDVVSGKIKSPSGRFTSILSIGIGGSALGPQFVAEALAPDNPPLKIRFIDNTDPAGIDHQIAQLGPELATTLVIVISKSGGTPETRNGLLEVQKAFRDAGLEFSKQGVAITQENSLLDNTARIEGWLARFPMFDWVGGRTSELSAVGLLPAALQGIDVKEMLVGAALMDEETRNTVVKENPAALLALCWYWGTEGIGKKDMVVLPYKDSLLLLSRYLQQLVMESLGKEFDLDGNRVNQGLTVYGNKGSTDQHAYIQQLREGVHNFFVTFIEVLRDRPPGHDWELEPGVTCGDYLFGMLQGTRSALYANDRESISVTVQEVTPRAVGALIALYERAVGIYASLVNINAYHQPGVEAGKKAAGEVLALQKRVLLVLNEASCKDPAEALTLDEIADRCHCPEEIEMIYKIIQHMAANDRALIAEGSCGSPRSIKVYLGECNVDDDINAA</sequence>
<dbReference type="OrthoDB" id="5831190at2759"/>